<gene>
    <name evidence="1" type="ORF">BLA55_03380</name>
</gene>
<evidence type="ECO:0000313" key="1">
    <source>
        <dbReference type="EMBL" id="APJ38676.1"/>
    </source>
</evidence>
<dbReference type="RefSeq" id="WP_073372681.1">
    <property type="nucleotide sequence ID" value="NZ_CP017813.1"/>
</dbReference>
<sequence>MQKEFYESKQRIQNKIYFHCKREKEIISFNQKYVFTIYCYSQKINGKNKVFKYIPIPNLAWISAEKYDRAFVYETLCSTFLANANLSSLNLICNVPSRSFLYMSKKKLIAQYEKFSQTQNSLKSKAGIQHKVNIDIHLDDFYKTVVINKNNQLVAFRLVYFKFLNCHSNEIIKTKIHIYRLNQFKTHHEFVTELQKQISHYASNINQINVLSDNARVFKKIAHSLGAKHILDSFHFTKAFFDLLLFRKNETHYKSNRHWISKIEQKHNFKLTQTFQKLLKNRDIQQIIKYLKNFIVQYQSLIPSSKIRQIQSFINNYKNNISCYINNYTCEAESIVSKIKYQVFKPKTVYSIESLFFKIKILCP</sequence>
<reference evidence="2" key="1">
    <citation type="submission" date="2016-10" db="EMBL/GenBank/DDBJ databases">
        <authorList>
            <person name="Beylefeld A."/>
            <person name="Abolnik C."/>
        </authorList>
    </citation>
    <scope>NUCLEOTIDE SEQUENCE [LARGE SCALE GENOMIC DNA]</scope>
    <source>
        <strain evidence="2">B359_6</strain>
    </source>
</reference>
<protein>
    <submittedName>
        <fullName evidence="1">Uncharacterized protein</fullName>
    </submittedName>
</protein>
<accession>A0A1L4FSU9</accession>
<keyword evidence="2" id="KW-1185">Reference proteome</keyword>
<organism evidence="1 2">
    <name type="scientific">Mycoplasmopsis pullorum</name>
    <dbReference type="NCBI Taxonomy" id="48003"/>
    <lineage>
        <taxon>Bacteria</taxon>
        <taxon>Bacillati</taxon>
        <taxon>Mycoplasmatota</taxon>
        <taxon>Mycoplasmoidales</taxon>
        <taxon>Metamycoplasmataceae</taxon>
        <taxon>Mycoplasmopsis</taxon>
    </lineage>
</organism>
<name>A0A1L4FSU9_9BACT</name>
<proteinExistence type="predicted"/>
<dbReference type="AlphaFoldDB" id="A0A1L4FSU9"/>
<dbReference type="Proteomes" id="UP000184322">
    <property type="component" value="Chromosome"/>
</dbReference>
<evidence type="ECO:0000313" key="2">
    <source>
        <dbReference type="Proteomes" id="UP000184322"/>
    </source>
</evidence>
<dbReference type="EMBL" id="CP017813">
    <property type="protein sequence ID" value="APJ38676.1"/>
    <property type="molecule type" value="Genomic_DNA"/>
</dbReference>
<dbReference type="KEGG" id="mpul:BLA55_03380"/>